<keyword evidence="1" id="KW-1133">Transmembrane helix</keyword>
<feature type="transmembrane region" description="Helical" evidence="1">
    <location>
        <begin position="159"/>
        <end position="178"/>
    </location>
</feature>
<comment type="caution">
    <text evidence="4">The sequence shown here is derived from an EMBL/GenBank/DDBJ whole genome shotgun (WGS) entry which is preliminary data.</text>
</comment>
<dbReference type="Proteomes" id="UP000604341">
    <property type="component" value="Unassembled WGS sequence"/>
</dbReference>
<evidence type="ECO:0000313" key="5">
    <source>
        <dbReference type="Proteomes" id="UP000604341"/>
    </source>
</evidence>
<dbReference type="EMBL" id="BMPE01000003">
    <property type="protein sequence ID" value="GGK99410.1"/>
    <property type="molecule type" value="Genomic_DNA"/>
</dbReference>
<dbReference type="GO" id="GO:0016301">
    <property type="term" value="F:kinase activity"/>
    <property type="evidence" value="ECO:0007669"/>
    <property type="project" value="UniProtKB-KW"/>
</dbReference>
<dbReference type="SUPFAM" id="SSF55073">
    <property type="entry name" value="Nucleotide cyclase"/>
    <property type="match status" value="1"/>
</dbReference>
<dbReference type="InterPro" id="IPR029016">
    <property type="entry name" value="GAF-like_dom_sf"/>
</dbReference>
<dbReference type="PROSITE" id="PS50887">
    <property type="entry name" value="GGDEF"/>
    <property type="match status" value="1"/>
</dbReference>
<keyword evidence="4" id="KW-0808">Transferase</keyword>
<dbReference type="NCBIfam" id="TIGR00254">
    <property type="entry name" value="GGDEF"/>
    <property type="match status" value="1"/>
</dbReference>
<dbReference type="PANTHER" id="PTHR45138:SF9">
    <property type="entry name" value="DIGUANYLATE CYCLASE DGCM-RELATED"/>
    <property type="match status" value="1"/>
</dbReference>
<keyword evidence="1" id="KW-0812">Transmembrane</keyword>
<dbReference type="InterPro" id="IPR050469">
    <property type="entry name" value="Diguanylate_Cyclase"/>
</dbReference>
<dbReference type="InterPro" id="IPR003018">
    <property type="entry name" value="GAF"/>
</dbReference>
<dbReference type="CDD" id="cd01949">
    <property type="entry name" value="GGDEF"/>
    <property type="match status" value="1"/>
</dbReference>
<evidence type="ECO:0000256" key="1">
    <source>
        <dbReference type="SAM" id="Phobius"/>
    </source>
</evidence>
<dbReference type="Pfam" id="PF00672">
    <property type="entry name" value="HAMP"/>
    <property type="match status" value="1"/>
</dbReference>
<dbReference type="RefSeq" id="WP_189068582.1">
    <property type="nucleotide sequence ID" value="NZ_BMPE01000003.1"/>
</dbReference>
<dbReference type="PROSITE" id="PS50885">
    <property type="entry name" value="HAMP"/>
    <property type="match status" value="1"/>
</dbReference>
<name>A0ABQ2FIS7_9DEIO</name>
<dbReference type="InterPro" id="IPR029787">
    <property type="entry name" value="Nucleotide_cyclase"/>
</dbReference>
<feature type="transmembrane region" description="Helical" evidence="1">
    <location>
        <begin position="12"/>
        <end position="33"/>
    </location>
</feature>
<evidence type="ECO:0000313" key="4">
    <source>
        <dbReference type="EMBL" id="GGK99410.1"/>
    </source>
</evidence>
<dbReference type="Pfam" id="PF00990">
    <property type="entry name" value="GGDEF"/>
    <property type="match status" value="1"/>
</dbReference>
<dbReference type="PANTHER" id="PTHR45138">
    <property type="entry name" value="REGULATORY COMPONENTS OF SENSORY TRANSDUCTION SYSTEM"/>
    <property type="match status" value="1"/>
</dbReference>
<evidence type="ECO:0000259" key="2">
    <source>
        <dbReference type="PROSITE" id="PS50885"/>
    </source>
</evidence>
<sequence length="573" mass="63664">MPVRQSLNQWILLGILLPVLGLVTLTGLSLNAMHQNAQNVALQTRSQEALTHLRKLQILERQLILARTRPERQATFTTFDDTWRAALRSVENDPAQAQRLEVWRDRVMTWAAGDEPVTADVTRLAQNLPLIQTLVQTEEDRLADMRQATEQQMQDGRTGLLTSTAVLAGAALLMGLFVQRRLRTFVRQLHRATAQLEAGDLTTRLPTEGSDELADLATQFNSMVTSVAHTMASEQDLKNSLEARVEALVHASTHELQLLGQLGTFMQACRDQTEAAGVLRRIAPVIFPDGGSVALVDSSRRVMNVFAEWGDHSGVAAYGPDDCWSSRLGTAHETAEMHPAPRCPHDHTRHATTCIPLTAQGETLGVISLHFQTVEEMERARELAQRFADRVALSLANVRLKQSLREQSVRDALTGLYNRRHLDDVGERELAWSRRHGVPLSVLLLDIDHFKQFNDQHGHLFGDEVLRQVGAELERRVRTEDVLCRYGGEEFVLLMQDCAAPVAVERAETLRQAVQGLQVQGAEGRAEPVTVSIGVATAAPGQVARLDDLIRRADLALYRAKEAGRNRTEQQAS</sequence>
<dbReference type="SMART" id="SM00304">
    <property type="entry name" value="HAMP"/>
    <property type="match status" value="1"/>
</dbReference>
<dbReference type="SUPFAM" id="SSF55781">
    <property type="entry name" value="GAF domain-like"/>
    <property type="match status" value="1"/>
</dbReference>
<feature type="domain" description="HAMP" evidence="2">
    <location>
        <begin position="180"/>
        <end position="232"/>
    </location>
</feature>
<keyword evidence="4" id="KW-0418">Kinase</keyword>
<dbReference type="InterPro" id="IPR003660">
    <property type="entry name" value="HAMP_dom"/>
</dbReference>
<dbReference type="CDD" id="cd06225">
    <property type="entry name" value="HAMP"/>
    <property type="match status" value="1"/>
</dbReference>
<dbReference type="Gene3D" id="6.10.340.10">
    <property type="match status" value="1"/>
</dbReference>
<dbReference type="InterPro" id="IPR000160">
    <property type="entry name" value="GGDEF_dom"/>
</dbReference>
<organism evidence="4 5">
    <name type="scientific">Deinococcus radiotolerans</name>
    <dbReference type="NCBI Taxonomy" id="1309407"/>
    <lineage>
        <taxon>Bacteria</taxon>
        <taxon>Thermotogati</taxon>
        <taxon>Deinococcota</taxon>
        <taxon>Deinococci</taxon>
        <taxon>Deinococcales</taxon>
        <taxon>Deinococcaceae</taxon>
        <taxon>Deinococcus</taxon>
    </lineage>
</organism>
<gene>
    <name evidence="4" type="ORF">GCM10010844_17060</name>
</gene>
<dbReference type="Pfam" id="PF01590">
    <property type="entry name" value="GAF"/>
    <property type="match status" value="1"/>
</dbReference>
<dbReference type="SUPFAM" id="SSF158472">
    <property type="entry name" value="HAMP domain-like"/>
    <property type="match status" value="1"/>
</dbReference>
<evidence type="ECO:0000259" key="3">
    <source>
        <dbReference type="PROSITE" id="PS50887"/>
    </source>
</evidence>
<dbReference type="SMART" id="SM00267">
    <property type="entry name" value="GGDEF"/>
    <property type="match status" value="1"/>
</dbReference>
<feature type="domain" description="GGDEF" evidence="3">
    <location>
        <begin position="438"/>
        <end position="573"/>
    </location>
</feature>
<accession>A0ABQ2FIS7</accession>
<keyword evidence="1" id="KW-0472">Membrane</keyword>
<keyword evidence="5" id="KW-1185">Reference proteome</keyword>
<proteinExistence type="predicted"/>
<dbReference type="Gene3D" id="3.30.450.40">
    <property type="match status" value="1"/>
</dbReference>
<dbReference type="InterPro" id="IPR043128">
    <property type="entry name" value="Rev_trsase/Diguanyl_cyclase"/>
</dbReference>
<reference evidence="5" key="1">
    <citation type="journal article" date="2019" name="Int. J. Syst. Evol. Microbiol.">
        <title>The Global Catalogue of Microorganisms (GCM) 10K type strain sequencing project: providing services to taxonomists for standard genome sequencing and annotation.</title>
        <authorList>
            <consortium name="The Broad Institute Genomics Platform"/>
            <consortium name="The Broad Institute Genome Sequencing Center for Infectious Disease"/>
            <person name="Wu L."/>
            <person name="Ma J."/>
        </authorList>
    </citation>
    <scope>NUCLEOTIDE SEQUENCE [LARGE SCALE GENOMIC DNA]</scope>
    <source>
        <strain evidence="5">JCM 19173</strain>
    </source>
</reference>
<dbReference type="Gene3D" id="3.30.70.270">
    <property type="match status" value="1"/>
</dbReference>
<protein>
    <submittedName>
        <fullName evidence="4">Sensor histidine kinase</fullName>
    </submittedName>
</protein>